<keyword evidence="3" id="KW-1185">Reference proteome</keyword>
<evidence type="ECO:0000259" key="1">
    <source>
        <dbReference type="PROSITE" id="PS51186"/>
    </source>
</evidence>
<dbReference type="PROSITE" id="PS51186">
    <property type="entry name" value="GNAT"/>
    <property type="match status" value="1"/>
</dbReference>
<proteinExistence type="predicted"/>
<dbReference type="CDD" id="cd04301">
    <property type="entry name" value="NAT_SF"/>
    <property type="match status" value="1"/>
</dbReference>
<dbReference type="Pfam" id="PF00583">
    <property type="entry name" value="Acetyltransf_1"/>
    <property type="match status" value="1"/>
</dbReference>
<dbReference type="InterPro" id="IPR000182">
    <property type="entry name" value="GNAT_dom"/>
</dbReference>
<evidence type="ECO:0000313" key="3">
    <source>
        <dbReference type="Proteomes" id="UP001186452"/>
    </source>
</evidence>
<dbReference type="Proteomes" id="UP001186452">
    <property type="component" value="Unassembled WGS sequence"/>
</dbReference>
<dbReference type="InterPro" id="IPR016181">
    <property type="entry name" value="Acyl_CoA_acyltransferase"/>
</dbReference>
<organism evidence="2 3">
    <name type="scientific">Photobacterium rosenbergii</name>
    <dbReference type="NCBI Taxonomy" id="294936"/>
    <lineage>
        <taxon>Bacteria</taxon>
        <taxon>Pseudomonadati</taxon>
        <taxon>Pseudomonadota</taxon>
        <taxon>Gammaproteobacteria</taxon>
        <taxon>Vibrionales</taxon>
        <taxon>Vibrionaceae</taxon>
        <taxon>Photobacterium</taxon>
    </lineage>
</organism>
<accession>A0ABU3ZEW5</accession>
<dbReference type="SUPFAM" id="SSF55729">
    <property type="entry name" value="Acyl-CoA N-acyltransferases (Nat)"/>
    <property type="match status" value="1"/>
</dbReference>
<dbReference type="Gene3D" id="3.40.630.30">
    <property type="match status" value="1"/>
</dbReference>
<gene>
    <name evidence="2" type="ORF">R2X38_06510</name>
</gene>
<name>A0ABU3ZEW5_9GAMM</name>
<protein>
    <submittedName>
        <fullName evidence="2">GNAT family N-acetyltransferase</fullName>
    </submittedName>
</protein>
<dbReference type="EMBL" id="JAWJZI010000002">
    <property type="protein sequence ID" value="MDV5168648.1"/>
    <property type="molecule type" value="Genomic_DNA"/>
</dbReference>
<comment type="caution">
    <text evidence="2">The sequence shown here is derived from an EMBL/GenBank/DDBJ whole genome shotgun (WGS) entry which is preliminary data.</text>
</comment>
<evidence type="ECO:0000313" key="2">
    <source>
        <dbReference type="EMBL" id="MDV5168648.1"/>
    </source>
</evidence>
<feature type="domain" description="N-acetyltransferase" evidence="1">
    <location>
        <begin position="3"/>
        <end position="146"/>
    </location>
</feature>
<dbReference type="RefSeq" id="WP_317521363.1">
    <property type="nucleotide sequence ID" value="NZ_JAWJZI010000002.1"/>
</dbReference>
<reference evidence="2 3" key="1">
    <citation type="submission" date="2023-10" db="EMBL/GenBank/DDBJ databases">
        <title>Marine bacteria isolated from horseshoe crab.</title>
        <authorList>
            <person name="Cheng T.H."/>
        </authorList>
    </citation>
    <scope>NUCLEOTIDE SEQUENCE [LARGE SCALE GENOMIC DNA]</scope>
    <source>
        <strain evidence="2 3">HSC6</strain>
    </source>
</reference>
<sequence length="147" mass="16891">MEISLRKALESDINFLVELRDITMRPHLEKVGMPVTRDEYIKRISYEFDAAQIIELDGLPVGLFKVVYYEDINQWYIIQIQIHPGYQNLNIGSNLIRSITENALQMGASVGLSVIKTNPACKLYLRLGFEQVSESEHEFNLVFNLKG</sequence>